<dbReference type="Pfam" id="PF00133">
    <property type="entry name" value="tRNA-synt_1"/>
    <property type="match status" value="1"/>
</dbReference>
<keyword evidence="7" id="KW-0030">Aminoacyl-tRNA synthetase</keyword>
<comment type="similarity">
    <text evidence="1">Belongs to the class-I aminoacyl-tRNA synthetase family.</text>
</comment>
<dbReference type="InterPro" id="IPR014729">
    <property type="entry name" value="Rossmann-like_a/b/a_fold"/>
</dbReference>
<evidence type="ECO:0000256" key="1">
    <source>
        <dbReference type="ARBA" id="ARBA00005594"/>
    </source>
</evidence>
<gene>
    <name evidence="10" type="ORF">HDID_LOCUS3547</name>
</gene>
<evidence type="ECO:0000256" key="4">
    <source>
        <dbReference type="ARBA" id="ARBA00022741"/>
    </source>
</evidence>
<dbReference type="PRINTS" id="PR00984">
    <property type="entry name" value="TRNASYNTHILE"/>
</dbReference>
<keyword evidence="5" id="KW-0067">ATP-binding</keyword>
<dbReference type="PANTHER" id="PTHR42765">
    <property type="entry name" value="SOLEUCYL-TRNA SYNTHETASE"/>
    <property type="match status" value="1"/>
</dbReference>
<dbReference type="InterPro" id="IPR050081">
    <property type="entry name" value="Ile-tRNA_ligase"/>
</dbReference>
<dbReference type="AlphaFoldDB" id="A0A0R3SFD7"/>
<dbReference type="GO" id="GO:0005524">
    <property type="term" value="F:ATP binding"/>
    <property type="evidence" value="ECO:0007669"/>
    <property type="project" value="UniProtKB-KW"/>
</dbReference>
<dbReference type="Gene3D" id="3.90.740.10">
    <property type="entry name" value="Valyl/Leucyl/Isoleucyl-tRNA synthetase, editing domain"/>
    <property type="match status" value="1"/>
</dbReference>
<evidence type="ECO:0000256" key="8">
    <source>
        <dbReference type="ARBA" id="ARBA00032665"/>
    </source>
</evidence>
<accession>A0A0R3SFD7</accession>
<name>A0A0R3SFD7_HYMDI</name>
<reference evidence="10 11" key="2">
    <citation type="submission" date="2018-11" db="EMBL/GenBank/DDBJ databases">
        <authorList>
            <consortium name="Pathogen Informatics"/>
        </authorList>
    </citation>
    <scope>NUCLEOTIDE SEQUENCE [LARGE SCALE GENOMIC DNA]</scope>
</reference>
<dbReference type="EC" id="6.1.1.5" evidence="2"/>
<evidence type="ECO:0000256" key="6">
    <source>
        <dbReference type="ARBA" id="ARBA00022917"/>
    </source>
</evidence>
<dbReference type="STRING" id="6216.A0A0R3SFD7"/>
<evidence type="ECO:0000256" key="5">
    <source>
        <dbReference type="ARBA" id="ARBA00022840"/>
    </source>
</evidence>
<dbReference type="InterPro" id="IPR002300">
    <property type="entry name" value="aa-tRNA-synth_Ia"/>
</dbReference>
<keyword evidence="6" id="KW-0648">Protein biosynthesis</keyword>
<dbReference type="WBParaSite" id="HDID_0000354901-mRNA-1">
    <property type="protein sequence ID" value="HDID_0000354901-mRNA-1"/>
    <property type="gene ID" value="HDID_0000354901"/>
</dbReference>
<dbReference type="InterPro" id="IPR009008">
    <property type="entry name" value="Val/Leu/Ile-tRNA-synth_edit"/>
</dbReference>
<dbReference type="InterPro" id="IPR002301">
    <property type="entry name" value="Ile-tRNA-ligase"/>
</dbReference>
<sequence length="289" mass="33176">MRKSSLIHKLDWQTKRKSNQSDIYTSVDKFGLIENADFILHDGPPYANGSIHFGHALNKILKDFIVRYQKLHGKSVSFVPGWDCHGLPIELTAIDNNFSLLPSEVRKASLKRAEDCMSDQASSFKRLNIHADWNHPYSTLDPTYQATVIRAFCDLHKKGYILREHKPIYWSKTTRSAISDSELEYNPEHESPSLYFLVELSGYRKYPAHAVIWTTTPWTIVANEAVIFNRPYRLMPGDFVEQNKGTGFVHCAPAHGREDFDFARRNGLPLVSYFLAITAQTLLRKTFLL</sequence>
<evidence type="ECO:0000256" key="3">
    <source>
        <dbReference type="ARBA" id="ARBA00022598"/>
    </source>
</evidence>
<reference evidence="12" key="1">
    <citation type="submission" date="2017-02" db="UniProtKB">
        <authorList>
            <consortium name="WormBaseParasite"/>
        </authorList>
    </citation>
    <scope>IDENTIFICATION</scope>
</reference>
<proteinExistence type="inferred from homology"/>
<dbReference type="GO" id="GO:0004822">
    <property type="term" value="F:isoleucine-tRNA ligase activity"/>
    <property type="evidence" value="ECO:0007669"/>
    <property type="project" value="UniProtKB-EC"/>
</dbReference>
<dbReference type="GO" id="GO:0006428">
    <property type="term" value="P:isoleucyl-tRNA aminoacylation"/>
    <property type="evidence" value="ECO:0007669"/>
    <property type="project" value="InterPro"/>
</dbReference>
<evidence type="ECO:0000256" key="2">
    <source>
        <dbReference type="ARBA" id="ARBA00013165"/>
    </source>
</evidence>
<evidence type="ECO:0000313" key="10">
    <source>
        <dbReference type="EMBL" id="VDL34907.1"/>
    </source>
</evidence>
<evidence type="ECO:0000256" key="7">
    <source>
        <dbReference type="ARBA" id="ARBA00023146"/>
    </source>
</evidence>
<dbReference type="Proteomes" id="UP000274504">
    <property type="component" value="Unassembled WGS sequence"/>
</dbReference>
<protein>
    <recommendedName>
        <fullName evidence="2">isoleucine--tRNA ligase</fullName>
        <ecNumber evidence="2">6.1.1.5</ecNumber>
    </recommendedName>
    <alternativeName>
        <fullName evidence="8">Isoleucyl-tRNA synthetase</fullName>
    </alternativeName>
</protein>
<evidence type="ECO:0000313" key="11">
    <source>
        <dbReference type="Proteomes" id="UP000274504"/>
    </source>
</evidence>
<evidence type="ECO:0000259" key="9">
    <source>
        <dbReference type="Pfam" id="PF00133"/>
    </source>
</evidence>
<dbReference type="EMBL" id="UYSG01001104">
    <property type="protein sequence ID" value="VDL34907.1"/>
    <property type="molecule type" value="Genomic_DNA"/>
</dbReference>
<evidence type="ECO:0000313" key="12">
    <source>
        <dbReference type="WBParaSite" id="HDID_0000354901-mRNA-1"/>
    </source>
</evidence>
<dbReference type="SUPFAM" id="SSF52374">
    <property type="entry name" value="Nucleotidylyl transferase"/>
    <property type="match status" value="1"/>
</dbReference>
<dbReference type="PANTHER" id="PTHR42765:SF1">
    <property type="entry name" value="ISOLEUCINE--TRNA LIGASE, MITOCHONDRIAL"/>
    <property type="match status" value="1"/>
</dbReference>
<organism evidence="12">
    <name type="scientific">Hymenolepis diminuta</name>
    <name type="common">Rat tapeworm</name>
    <dbReference type="NCBI Taxonomy" id="6216"/>
    <lineage>
        <taxon>Eukaryota</taxon>
        <taxon>Metazoa</taxon>
        <taxon>Spiralia</taxon>
        <taxon>Lophotrochozoa</taxon>
        <taxon>Platyhelminthes</taxon>
        <taxon>Cestoda</taxon>
        <taxon>Eucestoda</taxon>
        <taxon>Cyclophyllidea</taxon>
        <taxon>Hymenolepididae</taxon>
        <taxon>Hymenolepis</taxon>
    </lineage>
</organism>
<dbReference type="OrthoDB" id="10264412at2759"/>
<keyword evidence="4" id="KW-0547">Nucleotide-binding</keyword>
<dbReference type="GO" id="GO:0005829">
    <property type="term" value="C:cytosol"/>
    <property type="evidence" value="ECO:0007669"/>
    <property type="project" value="TreeGrafter"/>
</dbReference>
<dbReference type="GO" id="GO:0002161">
    <property type="term" value="F:aminoacyl-tRNA deacylase activity"/>
    <property type="evidence" value="ECO:0007669"/>
    <property type="project" value="InterPro"/>
</dbReference>
<dbReference type="Gene3D" id="3.40.50.620">
    <property type="entry name" value="HUPs"/>
    <property type="match status" value="1"/>
</dbReference>
<dbReference type="SUPFAM" id="SSF50677">
    <property type="entry name" value="ValRS/IleRS/LeuRS editing domain"/>
    <property type="match status" value="1"/>
</dbReference>
<feature type="domain" description="Aminoacyl-tRNA synthetase class Ia" evidence="9">
    <location>
        <begin position="35"/>
        <end position="189"/>
    </location>
</feature>
<keyword evidence="3" id="KW-0436">Ligase</keyword>